<gene>
    <name evidence="3" type="ORF">FJTKL_05948</name>
</gene>
<evidence type="ECO:0000256" key="1">
    <source>
        <dbReference type="SAM" id="MobiDB-lite"/>
    </source>
</evidence>
<feature type="compositionally biased region" description="Polar residues" evidence="1">
    <location>
        <begin position="51"/>
        <end position="65"/>
    </location>
</feature>
<feature type="transmembrane region" description="Helical" evidence="2">
    <location>
        <begin position="79"/>
        <end position="104"/>
    </location>
</feature>
<feature type="compositionally biased region" description="Low complexity" evidence="1">
    <location>
        <begin position="113"/>
        <end position="148"/>
    </location>
</feature>
<feature type="region of interest" description="Disordered" evidence="1">
    <location>
        <begin position="107"/>
        <end position="148"/>
    </location>
</feature>
<feature type="compositionally biased region" description="Polar residues" evidence="1">
    <location>
        <begin position="1"/>
        <end position="10"/>
    </location>
</feature>
<keyword evidence="2" id="KW-0472">Membrane</keyword>
<sequence>MATSDLQNSYGPEMAPNGHDLPQPVVANGLEPMHPGQHAALAPPYSEQHAKNNQYNNNSDPTQPHDTGRKRRVLGLPVALFWGIVIGLVLILAIGLGVGLGVGLSQRDSSGGSAATAEATTSANADAATTAAPTSTSSTATSSTITSTSSATSAAATARNVEICNQASLVSDCTNITVPVNTCVDFPSSYNDSVSSVDTGGPECDFYTGETCTGNSWTTSGTNYLIPGQYNDDFSSVACMMS</sequence>
<feature type="region of interest" description="Disordered" evidence="1">
    <location>
        <begin position="1"/>
        <end position="68"/>
    </location>
</feature>
<accession>A0ABR4DR60</accession>
<comment type="caution">
    <text evidence="3">The sequence shown here is derived from an EMBL/GenBank/DDBJ whole genome shotgun (WGS) entry which is preliminary data.</text>
</comment>
<keyword evidence="4" id="KW-1185">Reference proteome</keyword>
<name>A0ABR4DR60_9PEZI</name>
<protein>
    <submittedName>
        <fullName evidence="3">Uncharacterized protein</fullName>
    </submittedName>
</protein>
<evidence type="ECO:0000313" key="3">
    <source>
        <dbReference type="EMBL" id="KAL2272830.1"/>
    </source>
</evidence>
<evidence type="ECO:0000313" key="4">
    <source>
        <dbReference type="Proteomes" id="UP001600888"/>
    </source>
</evidence>
<keyword evidence="2" id="KW-1133">Transmembrane helix</keyword>
<organism evidence="3 4">
    <name type="scientific">Diaporthe vaccinii</name>
    <dbReference type="NCBI Taxonomy" id="105482"/>
    <lineage>
        <taxon>Eukaryota</taxon>
        <taxon>Fungi</taxon>
        <taxon>Dikarya</taxon>
        <taxon>Ascomycota</taxon>
        <taxon>Pezizomycotina</taxon>
        <taxon>Sordariomycetes</taxon>
        <taxon>Sordariomycetidae</taxon>
        <taxon>Diaporthales</taxon>
        <taxon>Diaporthaceae</taxon>
        <taxon>Diaporthe</taxon>
        <taxon>Diaporthe eres species complex</taxon>
    </lineage>
</organism>
<reference evidence="3 4" key="1">
    <citation type="submission" date="2024-03" db="EMBL/GenBank/DDBJ databases">
        <title>A high-quality draft genome sequence of Diaporthe vaccinii, a causative agent of upright dieback and viscid rot disease in cranberry plants.</title>
        <authorList>
            <person name="Sarrasin M."/>
            <person name="Lang B.F."/>
            <person name="Burger G."/>
        </authorList>
    </citation>
    <scope>NUCLEOTIDE SEQUENCE [LARGE SCALE GENOMIC DNA]</scope>
    <source>
        <strain evidence="3 4">IS7</strain>
    </source>
</reference>
<proteinExistence type="predicted"/>
<dbReference type="Proteomes" id="UP001600888">
    <property type="component" value="Unassembled WGS sequence"/>
</dbReference>
<keyword evidence="2" id="KW-0812">Transmembrane</keyword>
<evidence type="ECO:0000256" key="2">
    <source>
        <dbReference type="SAM" id="Phobius"/>
    </source>
</evidence>
<dbReference type="Gene3D" id="2.60.20.10">
    <property type="entry name" value="Crystallins"/>
    <property type="match status" value="1"/>
</dbReference>
<dbReference type="EMBL" id="JBAWTH010000213">
    <property type="protein sequence ID" value="KAL2272830.1"/>
    <property type="molecule type" value="Genomic_DNA"/>
</dbReference>